<dbReference type="RefSeq" id="WP_317491986.1">
    <property type="nucleotide sequence ID" value="NZ_CP136051.1"/>
</dbReference>
<accession>A0ABZ0J0A0</accession>
<protein>
    <submittedName>
        <fullName evidence="1">Ribbon-helix-helix domain-containing protein</fullName>
    </submittedName>
</protein>
<dbReference type="Proteomes" id="UP001302349">
    <property type="component" value="Chromosome"/>
</dbReference>
<dbReference type="Gene3D" id="1.10.1220.10">
    <property type="entry name" value="Met repressor-like"/>
    <property type="match status" value="1"/>
</dbReference>
<dbReference type="CDD" id="cd22231">
    <property type="entry name" value="RHH_NikR_HicB-like"/>
    <property type="match status" value="1"/>
</dbReference>
<keyword evidence="2" id="KW-1185">Reference proteome</keyword>
<evidence type="ECO:0000313" key="2">
    <source>
        <dbReference type="Proteomes" id="UP001302349"/>
    </source>
</evidence>
<sequence length="77" mass="8946">MNISVYLPDNLKSRFDSYVKNKGLTTNAAIRKAVELLLNQEKKSKWGDWINHIEPDTEFPSVDDLRKDLIPPKETIF</sequence>
<dbReference type="EMBL" id="CP136051">
    <property type="protein sequence ID" value="WOK09367.1"/>
    <property type="molecule type" value="Genomic_DNA"/>
</dbReference>
<gene>
    <name evidence="1" type="ORF">RT717_12030</name>
</gene>
<evidence type="ECO:0000313" key="1">
    <source>
        <dbReference type="EMBL" id="WOK09367.1"/>
    </source>
</evidence>
<reference evidence="1 2" key="1">
    <citation type="journal article" date="2023" name="Microbiol. Resour. Announc.">
        <title>Complete Genome Sequence of Imperialibacter roseus strain P4T.</title>
        <authorList>
            <person name="Tizabi D.R."/>
            <person name="Bachvaroff T."/>
            <person name="Hill R.T."/>
        </authorList>
    </citation>
    <scope>NUCLEOTIDE SEQUENCE [LARGE SCALE GENOMIC DNA]</scope>
    <source>
        <strain evidence="1 2">P4T</strain>
    </source>
</reference>
<name>A0ABZ0J0A0_9BACT</name>
<dbReference type="InterPro" id="IPR013321">
    <property type="entry name" value="Arc_rbn_hlx_hlx"/>
</dbReference>
<organism evidence="1 2">
    <name type="scientific">Imperialibacter roseus</name>
    <dbReference type="NCBI Taxonomy" id="1324217"/>
    <lineage>
        <taxon>Bacteria</taxon>
        <taxon>Pseudomonadati</taxon>
        <taxon>Bacteroidota</taxon>
        <taxon>Cytophagia</taxon>
        <taxon>Cytophagales</taxon>
        <taxon>Flammeovirgaceae</taxon>
        <taxon>Imperialibacter</taxon>
    </lineage>
</organism>
<proteinExistence type="predicted"/>